<dbReference type="EMBL" id="CAJVCH010154047">
    <property type="protein sequence ID" value="CAG7727835.1"/>
    <property type="molecule type" value="Genomic_DNA"/>
</dbReference>
<keyword evidence="3" id="KW-1185">Reference proteome</keyword>
<dbReference type="AlphaFoldDB" id="A0A8J2P0V5"/>
<reference evidence="2" key="1">
    <citation type="submission" date="2021-06" db="EMBL/GenBank/DDBJ databases">
        <authorList>
            <person name="Hodson N. C."/>
            <person name="Mongue J. A."/>
            <person name="Jaron S. K."/>
        </authorList>
    </citation>
    <scope>NUCLEOTIDE SEQUENCE</scope>
</reference>
<gene>
    <name evidence="2" type="ORF">AFUS01_LOCUS16654</name>
</gene>
<evidence type="ECO:0000313" key="2">
    <source>
        <dbReference type="EMBL" id="CAG7727835.1"/>
    </source>
</evidence>
<evidence type="ECO:0000313" key="3">
    <source>
        <dbReference type="Proteomes" id="UP000708208"/>
    </source>
</evidence>
<evidence type="ECO:0000256" key="1">
    <source>
        <dbReference type="SAM" id="MobiDB-lite"/>
    </source>
</evidence>
<proteinExistence type="predicted"/>
<comment type="caution">
    <text evidence="2">The sequence shown here is derived from an EMBL/GenBank/DDBJ whole genome shotgun (WGS) entry which is preliminary data.</text>
</comment>
<dbReference type="Proteomes" id="UP000708208">
    <property type="component" value="Unassembled WGS sequence"/>
</dbReference>
<name>A0A8J2P0V5_9HEXA</name>
<accession>A0A8J2P0V5</accession>
<feature type="region of interest" description="Disordered" evidence="1">
    <location>
        <begin position="30"/>
        <end position="50"/>
    </location>
</feature>
<feature type="compositionally biased region" description="Basic and acidic residues" evidence="1">
    <location>
        <begin position="34"/>
        <end position="46"/>
    </location>
</feature>
<organism evidence="2 3">
    <name type="scientific">Allacma fusca</name>
    <dbReference type="NCBI Taxonomy" id="39272"/>
    <lineage>
        <taxon>Eukaryota</taxon>
        <taxon>Metazoa</taxon>
        <taxon>Ecdysozoa</taxon>
        <taxon>Arthropoda</taxon>
        <taxon>Hexapoda</taxon>
        <taxon>Collembola</taxon>
        <taxon>Symphypleona</taxon>
        <taxon>Sminthuridae</taxon>
        <taxon>Allacma</taxon>
    </lineage>
</organism>
<sequence length="106" mass="12194">MSMVWNRIRRIGGTGKRVICSILLQPDVIPTNNKKREDEERKEEQVCGKPSRALFAQHTRHIAADQHTTTKLSLGASEPRDCLTPHIFIVRSQHFKCDHLHDPLMD</sequence>
<protein>
    <submittedName>
        <fullName evidence="2">Uncharacterized protein</fullName>
    </submittedName>
</protein>